<dbReference type="AlphaFoldDB" id="A0A2P2NJK6"/>
<reference evidence="1" key="1">
    <citation type="submission" date="2018-02" db="EMBL/GenBank/DDBJ databases">
        <title>Rhizophora mucronata_Transcriptome.</title>
        <authorList>
            <person name="Meera S.P."/>
            <person name="Sreeshan A."/>
            <person name="Augustine A."/>
        </authorList>
    </citation>
    <scope>NUCLEOTIDE SEQUENCE</scope>
    <source>
        <tissue evidence="1">Leaf</tissue>
    </source>
</reference>
<proteinExistence type="predicted"/>
<protein>
    <submittedName>
        <fullName evidence="1">Uncharacterized protein</fullName>
    </submittedName>
</protein>
<sequence>MLNSNSAILNIYVGLEMTVGSMPYIGLVT</sequence>
<dbReference type="EMBL" id="GGEC01062165">
    <property type="protein sequence ID" value="MBX42649.1"/>
    <property type="molecule type" value="Transcribed_RNA"/>
</dbReference>
<name>A0A2P2NJK6_RHIMU</name>
<evidence type="ECO:0000313" key="1">
    <source>
        <dbReference type="EMBL" id="MBX42649.1"/>
    </source>
</evidence>
<accession>A0A2P2NJK6</accession>
<organism evidence="1">
    <name type="scientific">Rhizophora mucronata</name>
    <name type="common">Asiatic mangrove</name>
    <dbReference type="NCBI Taxonomy" id="61149"/>
    <lineage>
        <taxon>Eukaryota</taxon>
        <taxon>Viridiplantae</taxon>
        <taxon>Streptophyta</taxon>
        <taxon>Embryophyta</taxon>
        <taxon>Tracheophyta</taxon>
        <taxon>Spermatophyta</taxon>
        <taxon>Magnoliopsida</taxon>
        <taxon>eudicotyledons</taxon>
        <taxon>Gunneridae</taxon>
        <taxon>Pentapetalae</taxon>
        <taxon>rosids</taxon>
        <taxon>fabids</taxon>
        <taxon>Malpighiales</taxon>
        <taxon>Rhizophoraceae</taxon>
        <taxon>Rhizophora</taxon>
    </lineage>
</organism>